<comment type="caution">
    <text evidence="11">The sequence shown here is derived from an EMBL/GenBank/DDBJ whole genome shotgun (WGS) entry which is preliminary data.</text>
</comment>
<evidence type="ECO:0000256" key="5">
    <source>
        <dbReference type="ARBA" id="ARBA00022989"/>
    </source>
</evidence>
<gene>
    <name evidence="11" type="ORF">SNE40_007239</name>
</gene>
<dbReference type="FunFam" id="2.60.120.200:FF:000028">
    <property type="entry name" value="Blast:Protein ERGIC-53"/>
    <property type="match status" value="1"/>
</dbReference>
<evidence type="ECO:0000256" key="8">
    <source>
        <dbReference type="SAM" id="Phobius"/>
    </source>
</evidence>
<feature type="domain" description="L-type lectin-like" evidence="10">
    <location>
        <begin position="26"/>
        <end position="249"/>
    </location>
</feature>
<dbReference type="GO" id="GO:0033116">
    <property type="term" value="C:endoplasmic reticulum-Golgi intermediate compartment membrane"/>
    <property type="evidence" value="ECO:0007669"/>
    <property type="project" value="UniProtKB-SubCell"/>
</dbReference>
<dbReference type="GO" id="GO:0005537">
    <property type="term" value="F:D-mannose binding"/>
    <property type="evidence" value="ECO:0007669"/>
    <property type="project" value="TreeGrafter"/>
</dbReference>
<protein>
    <recommendedName>
        <fullName evidence="10">L-type lectin-like domain-containing protein</fullName>
    </recommendedName>
</protein>
<name>A0AAN8JTE8_PATCE</name>
<dbReference type="CDD" id="cd06902">
    <property type="entry name" value="lectin_ERGIC-53_ERGL"/>
    <property type="match status" value="1"/>
</dbReference>
<comment type="subcellular location">
    <subcellularLocation>
        <location evidence="1">Endoplasmic reticulum-Golgi intermediate compartment membrane</location>
        <topology evidence="1">Single-pass type I membrane protein</topology>
    </subcellularLocation>
</comment>
<keyword evidence="4" id="KW-0430">Lectin</keyword>
<organism evidence="11 12">
    <name type="scientific">Patella caerulea</name>
    <name type="common">Rayed Mediterranean limpet</name>
    <dbReference type="NCBI Taxonomy" id="87958"/>
    <lineage>
        <taxon>Eukaryota</taxon>
        <taxon>Metazoa</taxon>
        <taxon>Spiralia</taxon>
        <taxon>Lophotrochozoa</taxon>
        <taxon>Mollusca</taxon>
        <taxon>Gastropoda</taxon>
        <taxon>Patellogastropoda</taxon>
        <taxon>Patelloidea</taxon>
        <taxon>Patellidae</taxon>
        <taxon>Patella</taxon>
    </lineage>
</organism>
<dbReference type="SUPFAM" id="SSF49899">
    <property type="entry name" value="Concanavalin A-like lectins/glucanases"/>
    <property type="match status" value="1"/>
</dbReference>
<dbReference type="PROSITE" id="PS51328">
    <property type="entry name" value="L_LECTIN_LIKE"/>
    <property type="match status" value="1"/>
</dbReference>
<dbReference type="Gene3D" id="2.60.120.200">
    <property type="match status" value="1"/>
</dbReference>
<feature type="chain" id="PRO_5042853722" description="L-type lectin-like domain-containing protein" evidence="9">
    <location>
        <begin position="22"/>
        <end position="502"/>
    </location>
</feature>
<dbReference type="GO" id="GO:0005789">
    <property type="term" value="C:endoplasmic reticulum membrane"/>
    <property type="evidence" value="ECO:0007669"/>
    <property type="project" value="TreeGrafter"/>
</dbReference>
<keyword evidence="5 8" id="KW-1133">Transmembrane helix</keyword>
<evidence type="ECO:0000256" key="2">
    <source>
        <dbReference type="ARBA" id="ARBA00022692"/>
    </source>
</evidence>
<dbReference type="InterPro" id="IPR013320">
    <property type="entry name" value="ConA-like_dom_sf"/>
</dbReference>
<dbReference type="GO" id="GO:0030134">
    <property type="term" value="C:COPII-coated ER to Golgi transport vesicle"/>
    <property type="evidence" value="ECO:0007669"/>
    <property type="project" value="TreeGrafter"/>
</dbReference>
<reference evidence="11 12" key="1">
    <citation type="submission" date="2024-01" db="EMBL/GenBank/DDBJ databases">
        <title>The genome of the rayed Mediterranean limpet Patella caerulea (Linnaeus, 1758).</title>
        <authorList>
            <person name="Anh-Thu Weber A."/>
            <person name="Halstead-Nussloch G."/>
        </authorList>
    </citation>
    <scope>NUCLEOTIDE SEQUENCE [LARGE SCALE GENOMIC DNA]</scope>
    <source>
        <strain evidence="11">AATW-2023a</strain>
        <tissue evidence="11">Whole specimen</tissue>
    </source>
</reference>
<dbReference type="GO" id="GO:0000139">
    <property type="term" value="C:Golgi membrane"/>
    <property type="evidence" value="ECO:0007669"/>
    <property type="project" value="TreeGrafter"/>
</dbReference>
<dbReference type="GO" id="GO:0006888">
    <property type="term" value="P:endoplasmic reticulum to Golgi vesicle-mediated transport"/>
    <property type="evidence" value="ECO:0007669"/>
    <property type="project" value="TreeGrafter"/>
</dbReference>
<accession>A0AAN8JTE8</accession>
<keyword evidence="6 8" id="KW-0472">Membrane</keyword>
<evidence type="ECO:0000256" key="6">
    <source>
        <dbReference type="ARBA" id="ARBA00023136"/>
    </source>
</evidence>
<evidence type="ECO:0000256" key="9">
    <source>
        <dbReference type="SAM" id="SignalP"/>
    </source>
</evidence>
<keyword evidence="3 9" id="KW-0732">Signal</keyword>
<sequence length="502" mass="56298">MAAVKVLHVFVAVIFVYSVQCELPKAKFEYKLSFKGPHLVQRDKSVPFWTYGGDAFPSDEGIRITPSLRSKKGWIWTKNLLNAENWQIEVTIRVAGRGRVGADGMAIWFTAQPGIEGPVFGSNDKWNGLGVFLDSFDNDQQQNNPYVMAVVNDGSKMFDHQNDGFSQQVGGCLRDFRNKPYPIRVKVEYYQKALTVYFNNGMTQNPNEYELCLRAIDVTLPTMGHFGVSAATGGLADDHDVLSFLTHSLQVPTQGVVGQGVPDDERVKFEKEFDDYYKELEKAKQDFQKQHPDKVRQDEFDDDKYFESQNERELKMIFDGQNNIHGTLKDLNRKLDELIGRQELVLSRVSAGQPVQVQGGQQGQAQQPLMIDTIQRHEVNQVLNNQNDVISQIRDMRKIINDIQVKAASMQGGGSGGGGGQAMGNQMAFHELKDGLQGVRQDMAQILSRPQVGAAGCPPPMCPNINCLSPVIFFIAIGAQLIFIIGYMVYRQNKEAQAKKFY</sequence>
<evidence type="ECO:0000256" key="7">
    <source>
        <dbReference type="ARBA" id="ARBA00023157"/>
    </source>
</evidence>
<dbReference type="InterPro" id="IPR051136">
    <property type="entry name" value="Intracellular_Lectin-GPT"/>
</dbReference>
<feature type="signal peptide" evidence="9">
    <location>
        <begin position="1"/>
        <end position="21"/>
    </location>
</feature>
<evidence type="ECO:0000313" key="11">
    <source>
        <dbReference type="EMBL" id="KAK6184877.1"/>
    </source>
</evidence>
<dbReference type="EMBL" id="JAZGQO010000006">
    <property type="protein sequence ID" value="KAK6184877.1"/>
    <property type="molecule type" value="Genomic_DNA"/>
</dbReference>
<evidence type="ECO:0000313" key="12">
    <source>
        <dbReference type="Proteomes" id="UP001347796"/>
    </source>
</evidence>
<keyword evidence="2 8" id="KW-0812">Transmembrane</keyword>
<dbReference type="PANTHER" id="PTHR12223">
    <property type="entry name" value="VESICULAR MANNOSE-BINDING LECTIN"/>
    <property type="match status" value="1"/>
</dbReference>
<dbReference type="PANTHER" id="PTHR12223:SF28">
    <property type="entry name" value="LECTIN, MANNOSE BINDING 1 LIKE"/>
    <property type="match status" value="1"/>
</dbReference>
<evidence type="ECO:0000256" key="1">
    <source>
        <dbReference type="ARBA" id="ARBA00004151"/>
    </source>
</evidence>
<dbReference type="InterPro" id="IPR005052">
    <property type="entry name" value="Lectin_leg"/>
</dbReference>
<keyword evidence="12" id="KW-1185">Reference proteome</keyword>
<dbReference type="Pfam" id="PF03388">
    <property type="entry name" value="Lectin_leg-like"/>
    <property type="match status" value="1"/>
</dbReference>
<dbReference type="AlphaFoldDB" id="A0AAN8JTE8"/>
<dbReference type="Proteomes" id="UP001347796">
    <property type="component" value="Unassembled WGS sequence"/>
</dbReference>
<evidence type="ECO:0000259" key="10">
    <source>
        <dbReference type="PROSITE" id="PS51328"/>
    </source>
</evidence>
<proteinExistence type="predicted"/>
<evidence type="ECO:0000256" key="4">
    <source>
        <dbReference type="ARBA" id="ARBA00022734"/>
    </source>
</evidence>
<feature type="transmembrane region" description="Helical" evidence="8">
    <location>
        <begin position="471"/>
        <end position="490"/>
    </location>
</feature>
<keyword evidence="7" id="KW-1015">Disulfide bond</keyword>
<evidence type="ECO:0000256" key="3">
    <source>
        <dbReference type="ARBA" id="ARBA00022729"/>
    </source>
</evidence>